<sequence length="248" mass="26407">MPSLDDLNALTPEALAAILSGPSDVRAAFLCDAAEAGLAEAQALYGQLLLDGNGVQQDAKSAFAWFNKAAAQGHLMALNMVGRCYDLGWGTAIDKTRAAECFRICADRGLDWGLYNYATALTLGEGVAQDRPAALALFEKAAALGNAKAANYVGSFHEDGWVVAQDLAIAEGHYRTAAQGGDFRGQFNIARLLAARGEHDEALAWLAHVRETATPAFLEKCERWLRGSDDPILREQGATALLGEGEQP</sequence>
<dbReference type="InterPro" id="IPR006597">
    <property type="entry name" value="Sel1-like"/>
</dbReference>
<name>A0A7W5ZY97_9SPHN</name>
<dbReference type="Proteomes" id="UP000562395">
    <property type="component" value="Unassembled WGS sequence"/>
</dbReference>
<accession>A0A7W5ZY97</accession>
<evidence type="ECO:0000313" key="2">
    <source>
        <dbReference type="Proteomes" id="UP000562395"/>
    </source>
</evidence>
<dbReference type="AlphaFoldDB" id="A0A7W5ZY97"/>
<dbReference type="InterPro" id="IPR050767">
    <property type="entry name" value="Sel1_AlgK"/>
</dbReference>
<dbReference type="Gene3D" id="1.25.40.10">
    <property type="entry name" value="Tetratricopeptide repeat domain"/>
    <property type="match status" value="1"/>
</dbReference>
<evidence type="ECO:0000313" key="1">
    <source>
        <dbReference type="EMBL" id="MBB3861313.1"/>
    </source>
</evidence>
<dbReference type="PANTHER" id="PTHR11102">
    <property type="entry name" value="SEL-1-LIKE PROTEIN"/>
    <property type="match status" value="1"/>
</dbReference>
<organism evidence="1 2">
    <name type="scientific">Novosphingobium hassiacum</name>
    <dbReference type="NCBI Taxonomy" id="173676"/>
    <lineage>
        <taxon>Bacteria</taxon>
        <taxon>Pseudomonadati</taxon>
        <taxon>Pseudomonadota</taxon>
        <taxon>Alphaproteobacteria</taxon>
        <taxon>Sphingomonadales</taxon>
        <taxon>Sphingomonadaceae</taxon>
        <taxon>Novosphingobium</taxon>
    </lineage>
</organism>
<protein>
    <recommendedName>
        <fullName evidence="3">Sel1 repeat family protein</fullName>
    </recommendedName>
</protein>
<keyword evidence="2" id="KW-1185">Reference proteome</keyword>
<dbReference type="SMART" id="SM00671">
    <property type="entry name" value="SEL1"/>
    <property type="match status" value="4"/>
</dbReference>
<dbReference type="PANTHER" id="PTHR11102:SF160">
    <property type="entry name" value="ERAD-ASSOCIATED E3 UBIQUITIN-PROTEIN LIGASE COMPONENT HRD3"/>
    <property type="match status" value="1"/>
</dbReference>
<gene>
    <name evidence="1" type="ORF">GGQ88_002597</name>
</gene>
<comment type="caution">
    <text evidence="1">The sequence shown here is derived from an EMBL/GenBank/DDBJ whole genome shotgun (WGS) entry which is preliminary data.</text>
</comment>
<dbReference type="InterPro" id="IPR011990">
    <property type="entry name" value="TPR-like_helical_dom_sf"/>
</dbReference>
<dbReference type="EMBL" id="JACICY010000006">
    <property type="protein sequence ID" value="MBB3861313.1"/>
    <property type="molecule type" value="Genomic_DNA"/>
</dbReference>
<dbReference type="SUPFAM" id="SSF81901">
    <property type="entry name" value="HCP-like"/>
    <property type="match status" value="1"/>
</dbReference>
<dbReference type="Pfam" id="PF08238">
    <property type="entry name" value="Sel1"/>
    <property type="match status" value="4"/>
</dbReference>
<evidence type="ECO:0008006" key="3">
    <source>
        <dbReference type="Google" id="ProtNLM"/>
    </source>
</evidence>
<dbReference type="RefSeq" id="WP_183613828.1">
    <property type="nucleotide sequence ID" value="NZ_JACICY010000006.1"/>
</dbReference>
<proteinExistence type="predicted"/>
<reference evidence="1 2" key="1">
    <citation type="submission" date="2020-08" db="EMBL/GenBank/DDBJ databases">
        <title>Genomic Encyclopedia of Type Strains, Phase IV (KMG-IV): sequencing the most valuable type-strain genomes for metagenomic binning, comparative biology and taxonomic classification.</title>
        <authorList>
            <person name="Goeker M."/>
        </authorList>
    </citation>
    <scope>NUCLEOTIDE SEQUENCE [LARGE SCALE GENOMIC DNA]</scope>
    <source>
        <strain evidence="1 2">DSM 14552</strain>
    </source>
</reference>